<protein>
    <submittedName>
        <fullName evidence="3">Uncharacterized protein</fullName>
    </submittedName>
</protein>
<gene>
    <name evidence="3" type="ORF">E4031_08715</name>
    <name evidence="2" type="ORF">E4Z98_09025</name>
</gene>
<dbReference type="EMBL" id="SRHU01000032">
    <property type="protein sequence ID" value="TFZ39622.1"/>
    <property type="molecule type" value="Genomic_DNA"/>
</dbReference>
<evidence type="ECO:0000313" key="3">
    <source>
        <dbReference type="EMBL" id="TFZ39622.1"/>
    </source>
</evidence>
<feature type="region of interest" description="Disordered" evidence="1">
    <location>
        <begin position="32"/>
        <end position="70"/>
    </location>
</feature>
<dbReference type="RefSeq" id="WP_135255067.1">
    <property type="nucleotide sequence ID" value="NZ_CP038865.1"/>
</dbReference>
<dbReference type="Proteomes" id="UP000296883">
    <property type="component" value="Chromosome"/>
</dbReference>
<evidence type="ECO:0000256" key="1">
    <source>
        <dbReference type="SAM" id="MobiDB-lite"/>
    </source>
</evidence>
<evidence type="ECO:0000313" key="2">
    <source>
        <dbReference type="EMBL" id="QCA29451.1"/>
    </source>
</evidence>
<dbReference type="EMBL" id="CP038865">
    <property type="protein sequence ID" value="QCA29451.1"/>
    <property type="molecule type" value="Genomic_DNA"/>
</dbReference>
<accession>A0AAJ5EDG8</accession>
<keyword evidence="4" id="KW-1185">Reference proteome</keyword>
<proteinExistence type="predicted"/>
<sequence>MLKHFFSYKKFIQEVEALDDAMVRRLYERINGTSHDQHKANSPTHCANATTSETNQDVSASELVASEEET</sequence>
<name>A0AAJ5EDG8_9ENTE</name>
<dbReference type="Proteomes" id="UP000297725">
    <property type="component" value="Unassembled WGS sequence"/>
</dbReference>
<evidence type="ECO:0000313" key="5">
    <source>
        <dbReference type="Proteomes" id="UP000297725"/>
    </source>
</evidence>
<reference evidence="2 4" key="2">
    <citation type="journal article" date="2020" name="Int. J. Syst. Evol. Microbiol.">
        <title>Vagococcus xieshaowenii sp. nov., isolated from snow finch (Montifringilla taczanowskii) cloacal content.</title>
        <authorList>
            <person name="Ge Y."/>
            <person name="Yang J."/>
            <person name="Lai X.H."/>
            <person name="Zhang G."/>
            <person name="Jin D."/>
            <person name="Lu S."/>
            <person name="Wang B."/>
            <person name="Huang Y."/>
            <person name="Huang Y."/>
            <person name="Ren Z."/>
            <person name="Zhang X."/>
            <person name="Xu J."/>
        </authorList>
    </citation>
    <scope>NUCLEOTIDE SEQUENCE [LARGE SCALE GENOMIC DNA]</scope>
    <source>
        <strain evidence="2">Personal::cf-49</strain>
        <strain evidence="4">personal::cf-49</strain>
    </source>
</reference>
<dbReference type="AlphaFoldDB" id="A0AAJ5EDG8"/>
<feature type="compositionally biased region" description="Polar residues" evidence="1">
    <location>
        <begin position="40"/>
        <end position="57"/>
    </location>
</feature>
<evidence type="ECO:0000313" key="4">
    <source>
        <dbReference type="Proteomes" id="UP000296883"/>
    </source>
</evidence>
<reference evidence="3 5" key="1">
    <citation type="submission" date="2019-03" db="EMBL/GenBank/DDBJ databases">
        <title>Vagococcus sp. was isolated fron gut of Carduelis flavirostris.</title>
        <authorList>
            <person name="Ge Y."/>
        </authorList>
    </citation>
    <scope>NUCLEOTIDE SEQUENCE [LARGE SCALE GENOMIC DNA]</scope>
    <source>
        <strain evidence="3 5">CF-210</strain>
    </source>
</reference>
<organism evidence="3 5">
    <name type="scientific">Vagococcus xieshaowenii</name>
    <dbReference type="NCBI Taxonomy" id="2562451"/>
    <lineage>
        <taxon>Bacteria</taxon>
        <taxon>Bacillati</taxon>
        <taxon>Bacillota</taxon>
        <taxon>Bacilli</taxon>
        <taxon>Lactobacillales</taxon>
        <taxon>Enterococcaceae</taxon>
        <taxon>Vagococcus</taxon>
    </lineage>
</organism>